<dbReference type="FunFam" id="1.20.58.1120:FF:000005">
    <property type="entry name" value="Dynein, axonemal, heavy chain 12"/>
    <property type="match status" value="1"/>
</dbReference>
<evidence type="ECO:0000259" key="18">
    <source>
        <dbReference type="Pfam" id="PF12774"/>
    </source>
</evidence>
<dbReference type="Gene3D" id="3.20.180.20">
    <property type="entry name" value="Dynein heavy chain, N-terminal domain 2"/>
    <property type="match status" value="1"/>
</dbReference>
<evidence type="ECO:0000256" key="15">
    <source>
        <dbReference type="SAM" id="MobiDB-lite"/>
    </source>
</evidence>
<proteinExistence type="inferred from homology"/>
<dbReference type="FunFam" id="1.20.920.20:FF:000001">
    <property type="entry name" value="dynein heavy chain 2, axonemal"/>
    <property type="match status" value="1"/>
</dbReference>
<feature type="domain" description="Dynein heavy chain linker" evidence="17">
    <location>
        <begin position="861"/>
        <end position="1263"/>
    </location>
</feature>
<dbReference type="Gene3D" id="1.10.8.720">
    <property type="entry name" value="Region D6 of dynein motor"/>
    <property type="match status" value="1"/>
</dbReference>
<dbReference type="InterPro" id="IPR041658">
    <property type="entry name" value="AAA_lid_11"/>
</dbReference>
<dbReference type="InterPro" id="IPR042219">
    <property type="entry name" value="AAA_lid_11_sf"/>
</dbReference>
<dbReference type="InterPro" id="IPR043157">
    <property type="entry name" value="Dynein_AAA1S"/>
</dbReference>
<dbReference type="Gene3D" id="1.20.1270.280">
    <property type="match status" value="1"/>
</dbReference>
<keyword evidence="11" id="KW-0505">Motor protein</keyword>
<gene>
    <name evidence="26" type="ORF">ECRASSUSDP1_LOCUS21795</name>
</gene>
<dbReference type="Gene3D" id="1.20.140.100">
    <property type="entry name" value="Dynein heavy chain, N-terminal domain 2"/>
    <property type="match status" value="1"/>
</dbReference>
<feature type="domain" description="Dynein heavy chain hydrolytic ATP-binding dynein motor region" evidence="18">
    <location>
        <begin position="1394"/>
        <end position="1720"/>
    </location>
</feature>
<dbReference type="Pfam" id="PF18199">
    <property type="entry name" value="Dynein_C"/>
    <property type="match status" value="1"/>
</dbReference>
<evidence type="ECO:0000259" key="22">
    <source>
        <dbReference type="Pfam" id="PF17852"/>
    </source>
</evidence>
<dbReference type="InterPro" id="IPR041228">
    <property type="entry name" value="Dynein_C"/>
</dbReference>
<keyword evidence="10" id="KW-0969">Cilium</keyword>
<dbReference type="Pfam" id="PF12781">
    <property type="entry name" value="AAA_9"/>
    <property type="match status" value="1"/>
</dbReference>
<dbReference type="InterPro" id="IPR041466">
    <property type="entry name" value="Dynein_AAA5_ext"/>
</dbReference>
<dbReference type="FunFam" id="1.20.140.100:FF:000004">
    <property type="entry name" value="Dynein axonemal heavy chain 6"/>
    <property type="match status" value="1"/>
</dbReference>
<dbReference type="Gene3D" id="3.10.490.20">
    <property type="match status" value="1"/>
</dbReference>
<feature type="domain" description="Dynein heavy chain coiled coil stalk" evidence="19">
    <location>
        <begin position="2650"/>
        <end position="2999"/>
    </location>
</feature>
<dbReference type="FunFam" id="1.10.8.710:FF:000004">
    <property type="entry name" value="Dynein axonemal heavy chain 6"/>
    <property type="match status" value="1"/>
</dbReference>
<dbReference type="FunFam" id="3.40.50.300:FF:000063">
    <property type="entry name" value="dynein heavy chain 6, axonemal"/>
    <property type="match status" value="1"/>
</dbReference>
<reference evidence="26" key="1">
    <citation type="submission" date="2023-07" db="EMBL/GenBank/DDBJ databases">
        <authorList>
            <consortium name="AG Swart"/>
            <person name="Singh M."/>
            <person name="Singh A."/>
            <person name="Seah K."/>
            <person name="Emmerich C."/>
        </authorList>
    </citation>
    <scope>NUCLEOTIDE SEQUENCE</scope>
    <source>
        <strain evidence="26">DP1</strain>
    </source>
</reference>
<keyword evidence="27" id="KW-1185">Reference proteome</keyword>
<dbReference type="InterPro" id="IPR035706">
    <property type="entry name" value="AAA_9"/>
</dbReference>
<dbReference type="InterPro" id="IPR043160">
    <property type="entry name" value="Dynein_C_barrel"/>
</dbReference>
<dbReference type="GO" id="GO:0005524">
    <property type="term" value="F:ATP binding"/>
    <property type="evidence" value="ECO:0007669"/>
    <property type="project" value="UniProtKB-KW"/>
</dbReference>
<keyword evidence="5" id="KW-0677">Repeat</keyword>
<protein>
    <submittedName>
        <fullName evidence="26">Uncharacterized protein</fullName>
    </submittedName>
</protein>
<feature type="compositionally biased region" description="Polar residues" evidence="15">
    <location>
        <begin position="1"/>
        <end position="10"/>
    </location>
</feature>
<dbReference type="FunFam" id="3.40.50.300:FF:000362">
    <property type="entry name" value="Dynein, axonemal, heavy chain 6"/>
    <property type="match status" value="1"/>
</dbReference>
<dbReference type="Gene3D" id="1.20.920.30">
    <property type="match status" value="1"/>
</dbReference>
<dbReference type="InterPro" id="IPR013602">
    <property type="entry name" value="Dynein_heavy_linker"/>
</dbReference>
<dbReference type="FunFam" id="3.40.50.300:FF:000353">
    <property type="entry name" value="Dynein axonemal heavy chain 1"/>
    <property type="match status" value="1"/>
</dbReference>
<dbReference type="Pfam" id="PF12777">
    <property type="entry name" value="MT"/>
    <property type="match status" value="1"/>
</dbReference>
<evidence type="ECO:0000256" key="1">
    <source>
        <dbReference type="ARBA" id="ARBA00004430"/>
    </source>
</evidence>
<evidence type="ECO:0000259" key="19">
    <source>
        <dbReference type="Pfam" id="PF12777"/>
    </source>
</evidence>
<evidence type="ECO:0000256" key="2">
    <source>
        <dbReference type="ARBA" id="ARBA00008887"/>
    </source>
</evidence>
<dbReference type="FunFam" id="3.20.180.20:FF:000001">
    <property type="entry name" value="Dynein axonemal heavy chain 5"/>
    <property type="match status" value="1"/>
</dbReference>
<feature type="domain" description="Dynein heavy chain ATP-binding dynein motor region" evidence="21">
    <location>
        <begin position="3027"/>
        <end position="3251"/>
    </location>
</feature>
<dbReference type="FunFam" id="3.10.490.20:FF:000001">
    <property type="entry name" value="dynein heavy chain 7, axonemal"/>
    <property type="match status" value="1"/>
</dbReference>
<dbReference type="InterPro" id="IPR026983">
    <property type="entry name" value="DHC"/>
</dbReference>
<dbReference type="GO" id="GO:0051959">
    <property type="term" value="F:dynein light intermediate chain binding"/>
    <property type="evidence" value="ECO:0007669"/>
    <property type="project" value="InterPro"/>
</dbReference>
<evidence type="ECO:0000259" key="17">
    <source>
        <dbReference type="Pfam" id="PF08393"/>
    </source>
</evidence>
<dbReference type="FunFam" id="1.10.287.2620:FF:000002">
    <property type="entry name" value="Dynein heavy chain 2, axonemal"/>
    <property type="match status" value="1"/>
</dbReference>
<dbReference type="InterPro" id="IPR027417">
    <property type="entry name" value="P-loop_NTPase"/>
</dbReference>
<evidence type="ECO:0000256" key="9">
    <source>
        <dbReference type="ARBA" id="ARBA00023054"/>
    </source>
</evidence>
<dbReference type="Gene3D" id="1.10.472.130">
    <property type="match status" value="1"/>
</dbReference>
<feature type="region of interest" description="Disordered" evidence="15">
    <location>
        <begin position="1"/>
        <end position="60"/>
    </location>
</feature>
<evidence type="ECO:0000256" key="4">
    <source>
        <dbReference type="ARBA" id="ARBA00022701"/>
    </source>
</evidence>
<dbReference type="PANTHER" id="PTHR22878">
    <property type="entry name" value="DYNEIN HEAVY CHAIN 6, AXONEMAL-LIKE-RELATED"/>
    <property type="match status" value="1"/>
</dbReference>
<dbReference type="GO" id="GO:0060294">
    <property type="term" value="P:cilium movement involved in cell motility"/>
    <property type="evidence" value="ECO:0007669"/>
    <property type="project" value="UniProtKB-ARBA"/>
</dbReference>
<dbReference type="Gene3D" id="3.40.50.300">
    <property type="entry name" value="P-loop containing nucleotide triphosphate hydrolases"/>
    <property type="match status" value="5"/>
</dbReference>
<evidence type="ECO:0000256" key="5">
    <source>
        <dbReference type="ARBA" id="ARBA00022737"/>
    </source>
</evidence>
<dbReference type="Pfam" id="PF03028">
    <property type="entry name" value="Dynein_heavy"/>
    <property type="match status" value="1"/>
</dbReference>
<evidence type="ECO:0000256" key="12">
    <source>
        <dbReference type="ARBA" id="ARBA00023212"/>
    </source>
</evidence>
<comment type="caution">
    <text evidence="26">The sequence shown here is derived from an EMBL/GenBank/DDBJ whole genome shotgun (WGS) entry which is preliminary data.</text>
</comment>
<dbReference type="InterPro" id="IPR041589">
    <property type="entry name" value="DNAH3_AAA_lid_1"/>
</dbReference>
<evidence type="ECO:0000259" key="16">
    <source>
        <dbReference type="Pfam" id="PF03028"/>
    </source>
</evidence>
<keyword evidence="8" id="KW-0243">Dynein</keyword>
<keyword evidence="9 14" id="KW-0175">Coiled coil</keyword>
<feature type="domain" description="Dynein heavy chain AAA lid" evidence="24">
    <location>
        <begin position="3643"/>
        <end position="3781"/>
    </location>
</feature>
<dbReference type="FunFam" id="3.40.50.300:FF:000049">
    <property type="entry name" value="Dynein, axonemal, heavy chain 5"/>
    <property type="match status" value="1"/>
</dbReference>
<dbReference type="SUPFAM" id="SSF52540">
    <property type="entry name" value="P-loop containing nucleoside triphosphate hydrolases"/>
    <property type="match status" value="4"/>
</dbReference>
<dbReference type="FunFam" id="3.40.50.300:FF:002141">
    <property type="entry name" value="Dynein heavy chain"/>
    <property type="match status" value="1"/>
</dbReference>
<feature type="compositionally biased region" description="Basic and acidic residues" evidence="15">
    <location>
        <begin position="29"/>
        <end position="41"/>
    </location>
</feature>
<dbReference type="Pfam" id="PF12775">
    <property type="entry name" value="AAA_7"/>
    <property type="match status" value="1"/>
</dbReference>
<dbReference type="Gene3D" id="1.20.58.1120">
    <property type="match status" value="1"/>
</dbReference>
<keyword evidence="7" id="KW-0067">ATP-binding</keyword>
<evidence type="ECO:0000259" key="21">
    <source>
        <dbReference type="Pfam" id="PF12781"/>
    </source>
</evidence>
<feature type="domain" description="Dynein heavy chain AAA 5 extension" evidence="22">
    <location>
        <begin position="1887"/>
        <end position="2012"/>
    </location>
</feature>
<evidence type="ECO:0000259" key="23">
    <source>
        <dbReference type="Pfam" id="PF17857"/>
    </source>
</evidence>
<evidence type="ECO:0000313" key="26">
    <source>
        <dbReference type="EMBL" id="CAI2380361.1"/>
    </source>
</evidence>
<comment type="subcellular location">
    <subcellularLocation>
        <location evidence="1">Cytoplasm</location>
        <location evidence="1">Cytoskeleton</location>
        <location evidence="1">Cilium axoneme</location>
    </subcellularLocation>
</comment>
<feature type="coiled-coil region" evidence="14">
    <location>
        <begin position="2882"/>
        <end position="2951"/>
    </location>
</feature>
<dbReference type="FunFam" id="1.10.8.1220:FF:000001">
    <property type="entry name" value="Dynein axonemal heavy chain 5"/>
    <property type="match status" value="1"/>
</dbReference>
<dbReference type="Pfam" id="PF17852">
    <property type="entry name" value="Dynein_AAA_lid"/>
    <property type="match status" value="1"/>
</dbReference>
<dbReference type="InterPro" id="IPR024743">
    <property type="entry name" value="Dynein_HC_stalk"/>
</dbReference>
<accession>A0AAD2D5B5</accession>
<dbReference type="Gene3D" id="1.10.287.2620">
    <property type="match status" value="1"/>
</dbReference>
<dbReference type="Pfam" id="PF12780">
    <property type="entry name" value="AAA_8"/>
    <property type="match status" value="1"/>
</dbReference>
<keyword evidence="13" id="KW-0966">Cell projection</keyword>
<dbReference type="Pfam" id="PF12774">
    <property type="entry name" value="AAA_6"/>
    <property type="match status" value="1"/>
</dbReference>
<feature type="compositionally biased region" description="Basic residues" evidence="15">
    <location>
        <begin position="12"/>
        <end position="26"/>
    </location>
</feature>
<organism evidence="26 27">
    <name type="scientific">Euplotes crassus</name>
    <dbReference type="NCBI Taxonomy" id="5936"/>
    <lineage>
        <taxon>Eukaryota</taxon>
        <taxon>Sar</taxon>
        <taxon>Alveolata</taxon>
        <taxon>Ciliophora</taxon>
        <taxon>Intramacronucleata</taxon>
        <taxon>Spirotrichea</taxon>
        <taxon>Hypotrichia</taxon>
        <taxon>Euplotida</taxon>
        <taxon>Euplotidae</taxon>
        <taxon>Moneuplotes</taxon>
    </lineage>
</organism>
<dbReference type="GO" id="GO:0005874">
    <property type="term" value="C:microtubule"/>
    <property type="evidence" value="ECO:0007669"/>
    <property type="project" value="UniProtKB-KW"/>
</dbReference>
<dbReference type="EMBL" id="CAMPGE010022312">
    <property type="protein sequence ID" value="CAI2380361.1"/>
    <property type="molecule type" value="Genomic_DNA"/>
</dbReference>
<feature type="domain" description="Dynein heavy chain AAA module D4" evidence="20">
    <location>
        <begin position="2377"/>
        <end position="2635"/>
    </location>
</feature>
<dbReference type="GO" id="GO:0008017">
    <property type="term" value="F:microtubule binding"/>
    <property type="evidence" value="ECO:0007669"/>
    <property type="project" value="UniProtKB-ARBA"/>
</dbReference>
<feature type="domain" description="Dynein heavy chain region D6 P-loop" evidence="16">
    <location>
        <begin position="3499"/>
        <end position="3611"/>
    </location>
</feature>
<dbReference type="InterPro" id="IPR042222">
    <property type="entry name" value="Dynein_2_N"/>
</dbReference>
<dbReference type="FunFam" id="1.20.920.30:FF:000005">
    <property type="entry name" value="Dynein, axonemal, heavy chain 2"/>
    <property type="match status" value="1"/>
</dbReference>
<dbReference type="GO" id="GO:0008569">
    <property type="term" value="F:minus-end-directed microtubule motor activity"/>
    <property type="evidence" value="ECO:0007669"/>
    <property type="project" value="InterPro"/>
</dbReference>
<dbReference type="GO" id="GO:0045505">
    <property type="term" value="F:dynein intermediate chain binding"/>
    <property type="evidence" value="ECO:0007669"/>
    <property type="project" value="InterPro"/>
</dbReference>
<dbReference type="Proteomes" id="UP001295684">
    <property type="component" value="Unassembled WGS sequence"/>
</dbReference>
<dbReference type="Gene3D" id="1.10.8.710">
    <property type="match status" value="1"/>
</dbReference>
<dbReference type="InterPro" id="IPR035699">
    <property type="entry name" value="AAA_6"/>
</dbReference>
<dbReference type="GO" id="GO:0036156">
    <property type="term" value="C:inner dynein arm"/>
    <property type="evidence" value="ECO:0007669"/>
    <property type="project" value="UniProtKB-ARBA"/>
</dbReference>
<feature type="domain" description="Dynein heavy chain 3 AAA+ lid" evidence="23">
    <location>
        <begin position="2232"/>
        <end position="2311"/>
    </location>
</feature>
<comment type="similarity">
    <text evidence="2">Belongs to the dynein heavy chain family.</text>
</comment>
<dbReference type="InterPro" id="IPR042228">
    <property type="entry name" value="Dynein_linker_3"/>
</dbReference>
<evidence type="ECO:0000256" key="7">
    <source>
        <dbReference type="ARBA" id="ARBA00022840"/>
    </source>
</evidence>
<evidence type="ECO:0000259" key="20">
    <source>
        <dbReference type="Pfam" id="PF12780"/>
    </source>
</evidence>
<evidence type="ECO:0000259" key="25">
    <source>
        <dbReference type="Pfam" id="PF18199"/>
    </source>
</evidence>
<dbReference type="Pfam" id="PF08393">
    <property type="entry name" value="DHC_N2"/>
    <property type="match status" value="1"/>
</dbReference>
<evidence type="ECO:0000256" key="10">
    <source>
        <dbReference type="ARBA" id="ARBA00023069"/>
    </source>
</evidence>
<dbReference type="InterPro" id="IPR024317">
    <property type="entry name" value="Dynein_heavy_chain_D4_dom"/>
</dbReference>
<dbReference type="PANTHER" id="PTHR22878:SF68">
    <property type="entry name" value="DYNEIN HEAVY CHAIN 6, AXONEMAL-LIKE"/>
    <property type="match status" value="1"/>
</dbReference>
<dbReference type="GO" id="GO:0036159">
    <property type="term" value="P:inner dynein arm assembly"/>
    <property type="evidence" value="ECO:0007669"/>
    <property type="project" value="UniProtKB-ARBA"/>
</dbReference>
<dbReference type="FunFam" id="1.20.1270.280:FF:000001">
    <property type="entry name" value="dynein heavy chain 7, axonemal"/>
    <property type="match status" value="1"/>
</dbReference>
<evidence type="ECO:0000256" key="13">
    <source>
        <dbReference type="ARBA" id="ARBA00023273"/>
    </source>
</evidence>
<feature type="domain" description="Dynein heavy chain C-terminal" evidence="25">
    <location>
        <begin position="3787"/>
        <end position="4090"/>
    </location>
</feature>
<dbReference type="Pfam" id="PF18198">
    <property type="entry name" value="AAA_lid_11"/>
    <property type="match status" value="1"/>
</dbReference>
<evidence type="ECO:0000256" key="14">
    <source>
        <dbReference type="SAM" id="Coils"/>
    </source>
</evidence>
<dbReference type="FunFam" id="1.10.8.720:FF:000001">
    <property type="entry name" value="dynein heavy chain 7, axonemal"/>
    <property type="match status" value="1"/>
</dbReference>
<evidence type="ECO:0000256" key="8">
    <source>
        <dbReference type="ARBA" id="ARBA00023017"/>
    </source>
</evidence>
<keyword evidence="12" id="KW-0206">Cytoskeleton</keyword>
<sequence>MEKEGNSTGFKTLKKSKGSPSKKRFNPHPPEEPPQLKEEKRLHKKLLSFSPKKAEPVNNKKVDYSEHDIEQLLADEGVEFRNPEKAPGGWLPLEAYDDDSFDTKTPVGWLKNKFDGKHVKAKGLWKDRDALCYWREILITRYFPKSRRYEGVFKHINQKAKLPRIFILFDDEDPKKFVKRFKHAYQTRIYADSLIKYYYYIESMPTLEIQDIESEKIDRILMLTQNTKALRGKSSADTTLMNEIQFDFAKTMNKIIFDKHLKEKGASGLITGSLTLPPEPPKEETQYFGMIEIPAHDYTSTVSNFTASTLLKTREVVVTLHDIKKECNDVTRREIYNPNINKTMGIEDFKQIQNSSISQTSYYLRETWVKNIKDIIKGNFNGLEDGWFNLNETNREVYEIGNLKKLLTQVKFIMQDALLILTKKSVNKFKDAIISFLPLSCQVNDLNDIVNKFVTDEEQAKLDEDPYHTSQDPIPLFSIDLVLEEGGESPQYSVDPGDVVSNIMQIFDTGIEKLQEVSQLEQKIMPHLFKKETGMQIKATKRPRTEPVKGDPNDKRVMEDENLWVWDAYSHLRSELVRAIYPMDDFISCEYLEKLKKTEYKLNVEEYIKGKDPGDDAADAPEVDELEEDVRFHQQQAQKLLDEIPEFAVVSMFKIDCRDFRDHLSGKHKKIAELEIEIIAKRAKQSTDVLLEKFKEIHDKVNRKPDHIEGLTAIKEFMQKCANDLDKMHVEILESLKIYNILDNFHYTFEDDDVKRKHQMQKSPKDTLDLIERQTMYLEKEKEKLINQMYGDQANFKAEVAQLETTISTLSQYNQINQSQEVAEIVRNTHEICRRLTEKAKRFTNRERLMGLNETDYSNLTVLSKEYEPYYNLWTTADDWFTNHRSWLNDPWDELDAPDMEEKVIHYVKTSNKVIRYFREKEQSDILKIAETVKADLDQFRPLVPIAVALRKDGVYERHWQQLSEAVGFEVKPTEDFTFQSLIELKLVDHVPACQDVGEVASKEYTIETELKKMKAEWESIEFFLVPFKKSGTYTCTGFDEALNCLDDQNMKTQAMQFSPFKKPFEDQIKEWYDILMLMTDTLEAWICCQGQWAYLQPIFDSPDIMKQLPAENKKFKAVDAKWRSVLKRCKEDPNVLGICQDPQLKEDFLECNEDLDIVQKGLKDYLESKRAVFARFYFLSNDDLLLILSQTKDVQNVRPHLRKVFENLADVHFNPDNTISAMFSSERERIEFVHEVDPKDRGVEFWMGDVEDMMVMSVKNVLLKSIENYSDAPRTEWIKSHPGQCVLNGSQVHWTTEVEEAFKKGKDGIKEYFQKLESQLLDTVTLVRAKLTKLQSVALGALIVIDVHAKDVVENLADLGITDVHSFEWISQLRYYWENDDCRVRMAQTDFPYGYEYLGNTLRLVITPLTDKCYITLMGALKLNMGGAPAGPAGTGKTESTKDLAKALAKQCVVFNCSDGMDYLMLGKFFKGLASAGAWCCFDEFNRINIEVLSVIAQQLLVIFDAKAEGVDEITFEGSRIQVKPTFSVFITMNPGYAGRTELPDNLKALFRPMAMMVPDYALIGQIMLYSFGFKDAKVLAEKMVSTFRLSSEQLSSQCHYDYGMRAVRSVINAAGRLKREDQEMEEDKLLLRALRDVNVPKFLKDDLPLFENIIKDLFPGVANPEIDYGDLFGQLHASCEHFNLQPEEAFISKIIQLYDTILVRHGLMLVGPTQGGKTSNYKTLQHSITTLEGSNGFTKVNTHILNPKSITMGQLYGEVDMQTTEWIDGVLAKIIENCASDESPEKHWIMLDGPVDALWIESMNTVLDDNKKLCLNSGQIIPLTERMTMMFEVEDLEVASPATVSRCGMVYMEPVALGTACLYESWYNTFPPPFQLSDKLSKKIRKYVEDYNGQVMAFVGKELHSLIAVMENNLTTSFCKILDCYFAPYYDDEAHAITKEEIDELEAMIEPLFVYAVVWSFGCTTDLDGRKKFDSKLRQLLKEFKGLPPTTGLVHDFCYDIKNKVWVDWLETVPEFSVNTRLDYTDIVVPTSDSIRMKYFKKLLICQKKHVLCPGGTGTGKTVNIEELLTKEMPEEYQSLAITFSAQTSANQTQDALDEKFEKRARGVFGPAPGRRFVIFVDDLNMPSKEEYGAQPPIEFLRQWLDHGGWYDRESKERSFRKIEDIILVSAMGPPGGGRSHITPRMMRHFNIVTYTDPQESSIKQIFSTIMKGFLGNFSADVKNCLDTVMDMTYSIYQNVAKELRPTPAKSHYTFNLRDVSKVFQGICAASPKSVVAVPDLVKMWCHENYRVFRDRMVSDADRDTLDGLVNREFSEKLNITEEQIHGGGRIIFGDYMRGIDADPREYEIIEDVDKMISQMKLFLEEYNDGVKHPMKLVMFLDACDHVSRICRILRQPKGHALLLGVGGSGRQSLARLATYVNNYSLFQIEVTKGFNMTMWRDSLRECLKQCGVEGKQTTFLFADTQIVDEQMLEDISNVLNSGDVPGLYKIEDMEEINEVGKEECLRRDLPLSKMNMFSSYLARVKNNIHCILAMSPMGEIFRARLRKFPSLVNCCTIDWFTNWPEEALLDVAKGGLQDTDLGIDDYFDGVTEMFKIIHQSVESMSVRFLDQARRHNYVTPTSYLELLSCYRSVLRERTEYFGGQKSRLERGLNVLAEASVEIANLREMLDKKQPELEATKIEVAKTKDIIAKESEAAEETRVVVAAEEQEAAVQESEVAAINKSALDELAIAEPALAEATKQLKSLDKNSFYELKTAPVPTATVVKMFEITCIFMRAGKAKKPNDPKKAEHDPDGYFDLAKRQLLNNPTEFLAKMLNFDKDNIPDALVAKVRPMLEKEEVSIENVTKASKALIAVHIWCNAMIKYHDVLKIVNPKRELAREMGEKLAKVQAALAEKRAQLKAVNDKIASLEAEFKQMVQKEKDLNQEITDCKKKLERAEKLISGLEGEKIRWIETVKQLGERKDLLVGDCLVAAGMVSYSGAFTMDFREELEQSWNKHVERLKIIHTPNIKMSKVLGDDITIRIWNVAGLPNDDLSVENGIIMFKSRRWPLMIDPQTQAKKFVKNLGKNQPQPIQSFKPSESKLLRNIEIAIQHGGWILLEDVGEELDPALEPVLLQQKVKTGNSYTIKIGDKTIDYNDDFKFFMTTTLPNPHYSPETSVKVAILNFAITPKGLEEQMLNQFIQLEMPALQEKKDQIVEDNALASKQLRDIEDKILHGLTKNEQISQILEDDELIVTLEASRKTSAEIGQRMKESEITEKEIDEKRESLRDVAYRASLLFFCVTDMSTIDPMYQNSLQWFQALFQNAVAGSQQSEDPVERTQILNDFFTLALYENVCRGLFEEHKLLFSFLLIVKILFGGNLIDPAEWRYFLAGPSGEIDIVPNPTDWLDELEWVETYKQINGMSELPAFKGIDEYFIEYHKRFKKIFDSADAHEEPLPGEWNEKLNSFQKMIVLKCIRPDKMVNAIQNFIVEKAGHKFIEPPTFDISKSYRDSSSKMPLIFILSSGTDPVADFNKFAEERDMGDRKNTISLGQGMAKRAENMIRDAKINGKWCLLANCHLSISWMPALAREVQQLDDEVHPDFRMWLTSMPTPKFPVSTLQNSVKMTLEPPRGLRANLRRSYTALDDRELNSCSKPVEFKKLLFGFCFFHAIVQDRRKFGPIGWNIRYGFTTEDLTVCRRQLKIFLDESDGVPYKVLRYLGSQINYGGRVTDDKDKRLISTIMEQYITPEILQDGYSFSVSGKYVSPKAGSQEHYLEEIAKLPLDPSPEVFGLHENAQITTQQAETRGMLATILSIQPRASSSGGKSRDQVIMELARYIESKTPKPFPFEEVFEKYPTQLTESMNTVLTQEVLRYNKLLDIMTTTLADIQKALVGELVMSEDLEKLANSLFDNTVPAPWEAVGFLSLKPLASWVQDLNDRVKFLSDWIEGGTPAVFWISGFFFPQAFLTGTLQNYTRKHIIAIDELSFQFKIYDDISPQDVKEKPEDGCYVHGMYIEGARWNSSTHLLDTSRPKQLYTELPMIWFLPKQNRKIPETGIYNCPVYKVLSRAGTLSTTGHSTNYVLMLELPTKEKESVWIIAGVAVFLALRY</sequence>
<evidence type="ECO:0000313" key="27">
    <source>
        <dbReference type="Proteomes" id="UP001295684"/>
    </source>
</evidence>
<keyword evidence="4" id="KW-0493">Microtubule</keyword>
<keyword evidence="3" id="KW-0963">Cytoplasm</keyword>
<evidence type="ECO:0000259" key="24">
    <source>
        <dbReference type="Pfam" id="PF18198"/>
    </source>
</evidence>
<dbReference type="Pfam" id="PF17857">
    <property type="entry name" value="AAA_lid_1"/>
    <property type="match status" value="1"/>
</dbReference>
<dbReference type="Gene3D" id="6.10.140.1060">
    <property type="match status" value="1"/>
</dbReference>
<evidence type="ECO:0000256" key="11">
    <source>
        <dbReference type="ARBA" id="ARBA00023175"/>
    </source>
</evidence>
<name>A0AAD2D5B5_EUPCR</name>
<keyword evidence="6" id="KW-0547">Nucleotide-binding</keyword>
<dbReference type="Gene3D" id="1.10.8.1220">
    <property type="match status" value="1"/>
</dbReference>
<evidence type="ECO:0000256" key="3">
    <source>
        <dbReference type="ARBA" id="ARBA00022490"/>
    </source>
</evidence>
<evidence type="ECO:0000256" key="6">
    <source>
        <dbReference type="ARBA" id="ARBA00022741"/>
    </source>
</evidence>
<dbReference type="InterPro" id="IPR004273">
    <property type="entry name" value="Dynein_heavy_D6_P-loop"/>
</dbReference>
<dbReference type="Gene3D" id="1.20.920.20">
    <property type="match status" value="1"/>
</dbReference>